<keyword evidence="2" id="KW-1185">Reference proteome</keyword>
<name>A0ACC0C5R1_CATRO</name>
<dbReference type="Proteomes" id="UP001060085">
    <property type="component" value="Linkage Group LG01"/>
</dbReference>
<gene>
    <name evidence="1" type="ORF">M9H77_01530</name>
</gene>
<protein>
    <submittedName>
        <fullName evidence="1">Uncharacterized protein</fullName>
    </submittedName>
</protein>
<accession>A0ACC0C5R1</accession>
<reference evidence="2" key="1">
    <citation type="journal article" date="2023" name="Nat. Plants">
        <title>Single-cell RNA sequencing provides a high-resolution roadmap for understanding the multicellular compartmentation of specialized metabolism.</title>
        <authorList>
            <person name="Sun S."/>
            <person name="Shen X."/>
            <person name="Li Y."/>
            <person name="Li Y."/>
            <person name="Wang S."/>
            <person name="Li R."/>
            <person name="Zhang H."/>
            <person name="Shen G."/>
            <person name="Guo B."/>
            <person name="Wei J."/>
            <person name="Xu J."/>
            <person name="St-Pierre B."/>
            <person name="Chen S."/>
            <person name="Sun C."/>
        </authorList>
    </citation>
    <scope>NUCLEOTIDE SEQUENCE [LARGE SCALE GENOMIC DNA]</scope>
</reference>
<sequence length="440" mass="48133">MNPQLKMYPNPMLFRFSFFSVFFLCSSAAVLSPVRHDRSTGLYSLSICTKTPCQDTNLLVDLGSSFNWIDCSHNYTSSTYRSIPCTSSLCNSLGSHGCSGDCSGNHLPGCSKNSCFLSLLNSGKRKGITKALALIDSLALPLTDGRNPGPLKNFPNFIFSCSATPFFRNRRPKGTAGLAGLSQSNFSLIGQLSKQFSLPRVFALCLSRSPSAPGVAFFGTFGPYYFHPLVELPKNLIYTPLFMTNPAAGGGETLHRVSDEYFIRITAIKVNNFVINVNGSGSDRAMLSTTIPYTTLHSAIYRPLIEAFLNESAALNLRLTQPVKPFSVCFEAVNVSVSRLGPLVPTIDFVMQNPDVFWRVHGSNSMVRILNRGVDVWCLAFVDGGNKSRSSAPIVIGGHQMVDHLLQFDLDSKRLGFSSSVLVHNTMCANFNFTVNHGIR</sequence>
<comment type="caution">
    <text evidence="1">The sequence shown here is derived from an EMBL/GenBank/DDBJ whole genome shotgun (WGS) entry which is preliminary data.</text>
</comment>
<organism evidence="1 2">
    <name type="scientific">Catharanthus roseus</name>
    <name type="common">Madagascar periwinkle</name>
    <name type="synonym">Vinca rosea</name>
    <dbReference type="NCBI Taxonomy" id="4058"/>
    <lineage>
        <taxon>Eukaryota</taxon>
        <taxon>Viridiplantae</taxon>
        <taxon>Streptophyta</taxon>
        <taxon>Embryophyta</taxon>
        <taxon>Tracheophyta</taxon>
        <taxon>Spermatophyta</taxon>
        <taxon>Magnoliopsida</taxon>
        <taxon>eudicotyledons</taxon>
        <taxon>Gunneridae</taxon>
        <taxon>Pentapetalae</taxon>
        <taxon>asterids</taxon>
        <taxon>lamiids</taxon>
        <taxon>Gentianales</taxon>
        <taxon>Apocynaceae</taxon>
        <taxon>Rauvolfioideae</taxon>
        <taxon>Vinceae</taxon>
        <taxon>Catharanthinae</taxon>
        <taxon>Catharanthus</taxon>
    </lineage>
</organism>
<proteinExistence type="predicted"/>
<dbReference type="EMBL" id="CM044701">
    <property type="protein sequence ID" value="KAI5680303.1"/>
    <property type="molecule type" value="Genomic_DNA"/>
</dbReference>
<evidence type="ECO:0000313" key="1">
    <source>
        <dbReference type="EMBL" id="KAI5680303.1"/>
    </source>
</evidence>
<evidence type="ECO:0000313" key="2">
    <source>
        <dbReference type="Proteomes" id="UP001060085"/>
    </source>
</evidence>